<keyword evidence="2" id="KW-0929">Antimicrobial</keyword>
<comment type="similarity">
    <text evidence="1">Belongs to the DEFL family.</text>
</comment>
<evidence type="ECO:0000256" key="3">
    <source>
        <dbReference type="ARBA" id="ARBA00022577"/>
    </source>
</evidence>
<gene>
    <name evidence="5" type="ORF">MA16_Dca006897</name>
</gene>
<evidence type="ECO:0008006" key="7">
    <source>
        <dbReference type="Google" id="ProtNLM"/>
    </source>
</evidence>
<dbReference type="GO" id="GO:0031640">
    <property type="term" value="P:killing of cells of another organism"/>
    <property type="evidence" value="ECO:0007669"/>
    <property type="project" value="UniProtKB-KW"/>
</dbReference>
<evidence type="ECO:0000256" key="4">
    <source>
        <dbReference type="ARBA" id="ARBA00022821"/>
    </source>
</evidence>
<dbReference type="Pfam" id="PF07333">
    <property type="entry name" value="SLR1-BP"/>
    <property type="match status" value="1"/>
</dbReference>
<organism evidence="5 6">
    <name type="scientific">Dendrobium catenatum</name>
    <dbReference type="NCBI Taxonomy" id="906689"/>
    <lineage>
        <taxon>Eukaryota</taxon>
        <taxon>Viridiplantae</taxon>
        <taxon>Streptophyta</taxon>
        <taxon>Embryophyta</taxon>
        <taxon>Tracheophyta</taxon>
        <taxon>Spermatophyta</taxon>
        <taxon>Magnoliopsida</taxon>
        <taxon>Liliopsida</taxon>
        <taxon>Asparagales</taxon>
        <taxon>Orchidaceae</taxon>
        <taxon>Epidendroideae</taxon>
        <taxon>Malaxideae</taxon>
        <taxon>Dendrobiinae</taxon>
        <taxon>Dendrobium</taxon>
    </lineage>
</organism>
<sequence>MAPMVKADRICTEILNSNSCNVPACTYDCYNLKKGHGECIANKNKPGYACFCFYSC</sequence>
<proteinExistence type="inferred from homology"/>
<evidence type="ECO:0000256" key="2">
    <source>
        <dbReference type="ARBA" id="ARBA00022529"/>
    </source>
</evidence>
<dbReference type="InterPro" id="IPR010851">
    <property type="entry name" value="DEFL"/>
</dbReference>
<dbReference type="AlphaFoldDB" id="A0A2I0VT45"/>
<keyword evidence="6" id="KW-1185">Reference proteome</keyword>
<evidence type="ECO:0000256" key="1">
    <source>
        <dbReference type="ARBA" id="ARBA00006722"/>
    </source>
</evidence>
<evidence type="ECO:0000313" key="6">
    <source>
        <dbReference type="Proteomes" id="UP000233837"/>
    </source>
</evidence>
<reference evidence="5 6" key="2">
    <citation type="journal article" date="2017" name="Nature">
        <title>The Apostasia genome and the evolution of orchids.</title>
        <authorList>
            <person name="Zhang G.Q."/>
            <person name="Liu K.W."/>
            <person name="Li Z."/>
            <person name="Lohaus R."/>
            <person name="Hsiao Y.Y."/>
            <person name="Niu S.C."/>
            <person name="Wang J.Y."/>
            <person name="Lin Y.C."/>
            <person name="Xu Q."/>
            <person name="Chen L.J."/>
            <person name="Yoshida K."/>
            <person name="Fujiwara S."/>
            <person name="Wang Z.W."/>
            <person name="Zhang Y.Q."/>
            <person name="Mitsuda N."/>
            <person name="Wang M."/>
            <person name="Liu G.H."/>
            <person name="Pecoraro L."/>
            <person name="Huang H.X."/>
            <person name="Xiao X.J."/>
            <person name="Lin M."/>
            <person name="Wu X.Y."/>
            <person name="Wu W.L."/>
            <person name="Chen Y.Y."/>
            <person name="Chang S.B."/>
            <person name="Sakamoto S."/>
            <person name="Ohme-Takagi M."/>
            <person name="Yagi M."/>
            <person name="Zeng S.J."/>
            <person name="Shen C.Y."/>
            <person name="Yeh C.M."/>
            <person name="Luo Y.B."/>
            <person name="Tsai W.C."/>
            <person name="Van de Peer Y."/>
            <person name="Liu Z.J."/>
        </authorList>
    </citation>
    <scope>NUCLEOTIDE SEQUENCE [LARGE SCALE GENOMIC DNA]</scope>
    <source>
        <tissue evidence="5">The whole plant</tissue>
    </source>
</reference>
<evidence type="ECO:0000313" key="5">
    <source>
        <dbReference type="EMBL" id="PKU66569.1"/>
    </source>
</evidence>
<name>A0A2I0VT45_9ASPA</name>
<keyword evidence="3" id="KW-0295">Fungicide</keyword>
<protein>
    <recommendedName>
        <fullName evidence="7">Defensin-like protein</fullName>
    </recommendedName>
</protein>
<accession>A0A2I0VT45</accession>
<dbReference type="GO" id="GO:0050832">
    <property type="term" value="P:defense response to fungus"/>
    <property type="evidence" value="ECO:0007669"/>
    <property type="project" value="UniProtKB-KW"/>
</dbReference>
<reference evidence="5 6" key="1">
    <citation type="journal article" date="2016" name="Sci. Rep.">
        <title>The Dendrobium catenatum Lindl. genome sequence provides insights into polysaccharide synthase, floral development and adaptive evolution.</title>
        <authorList>
            <person name="Zhang G.Q."/>
            <person name="Xu Q."/>
            <person name="Bian C."/>
            <person name="Tsai W.C."/>
            <person name="Yeh C.M."/>
            <person name="Liu K.W."/>
            <person name="Yoshida K."/>
            <person name="Zhang L.S."/>
            <person name="Chang S.B."/>
            <person name="Chen F."/>
            <person name="Shi Y."/>
            <person name="Su Y.Y."/>
            <person name="Zhang Y.Q."/>
            <person name="Chen L.J."/>
            <person name="Yin Y."/>
            <person name="Lin M."/>
            <person name="Huang H."/>
            <person name="Deng H."/>
            <person name="Wang Z.W."/>
            <person name="Zhu S.L."/>
            <person name="Zhao X."/>
            <person name="Deng C."/>
            <person name="Niu S.C."/>
            <person name="Huang J."/>
            <person name="Wang M."/>
            <person name="Liu G.H."/>
            <person name="Yang H.J."/>
            <person name="Xiao X.J."/>
            <person name="Hsiao Y.Y."/>
            <person name="Wu W.L."/>
            <person name="Chen Y.Y."/>
            <person name="Mitsuda N."/>
            <person name="Ohme-Takagi M."/>
            <person name="Luo Y.B."/>
            <person name="Van de Peer Y."/>
            <person name="Liu Z.J."/>
        </authorList>
    </citation>
    <scope>NUCLEOTIDE SEQUENCE [LARGE SCALE GENOMIC DNA]</scope>
    <source>
        <tissue evidence="5">The whole plant</tissue>
    </source>
</reference>
<keyword evidence="4" id="KW-0611">Plant defense</keyword>
<dbReference type="EMBL" id="KZ503267">
    <property type="protein sequence ID" value="PKU66569.1"/>
    <property type="molecule type" value="Genomic_DNA"/>
</dbReference>
<dbReference type="Proteomes" id="UP000233837">
    <property type="component" value="Unassembled WGS sequence"/>
</dbReference>